<dbReference type="EMBL" id="DAAREN010000044">
    <property type="protein sequence ID" value="HAE2099582.1"/>
    <property type="molecule type" value="Genomic_DNA"/>
</dbReference>
<dbReference type="EMBL" id="DAAREN010000094">
    <property type="protein sequence ID" value="HAE2099730.1"/>
    <property type="molecule type" value="Genomic_DNA"/>
</dbReference>
<gene>
    <name evidence="1" type="ORF">GNB85_004925</name>
    <name evidence="2" type="ORF">GNB85_005103</name>
</gene>
<evidence type="ECO:0000313" key="2">
    <source>
        <dbReference type="EMBL" id="HAE2099730.1"/>
    </source>
</evidence>
<sequence length="46" mass="5186">MMASRWAMSSRGHCCKVSDEAAFCLIQRPYVSKTLLTRRISPRGSP</sequence>
<name>A0A727S078_SALER</name>
<reference evidence="1" key="1">
    <citation type="journal article" date="2018" name="Genome Biol.">
        <title>SKESA: strategic k-mer extension for scrupulous assemblies.</title>
        <authorList>
            <person name="Souvorov A."/>
            <person name="Agarwala R."/>
            <person name="Lipman D.J."/>
        </authorList>
    </citation>
    <scope>NUCLEOTIDE SEQUENCE</scope>
    <source>
        <strain evidence="1">N26466</strain>
    </source>
</reference>
<organism evidence="1">
    <name type="scientific">Salmonella enterica</name>
    <name type="common">Salmonella choleraesuis</name>
    <dbReference type="NCBI Taxonomy" id="28901"/>
    <lineage>
        <taxon>Bacteria</taxon>
        <taxon>Pseudomonadati</taxon>
        <taxon>Pseudomonadota</taxon>
        <taxon>Gammaproteobacteria</taxon>
        <taxon>Enterobacterales</taxon>
        <taxon>Enterobacteriaceae</taxon>
        <taxon>Salmonella</taxon>
    </lineage>
</organism>
<comment type="caution">
    <text evidence="1">The sequence shown here is derived from an EMBL/GenBank/DDBJ whole genome shotgun (WGS) entry which is preliminary data.</text>
</comment>
<protein>
    <submittedName>
        <fullName evidence="1">Uncharacterized protein</fullName>
    </submittedName>
</protein>
<dbReference type="AlphaFoldDB" id="A0A727S078"/>
<reference evidence="1" key="2">
    <citation type="submission" date="2018-07" db="EMBL/GenBank/DDBJ databases">
        <authorList>
            <consortium name="NCBI Pathogen Detection Project"/>
        </authorList>
    </citation>
    <scope>NUCLEOTIDE SEQUENCE</scope>
    <source>
        <strain evidence="1">N26466</strain>
    </source>
</reference>
<evidence type="ECO:0000313" key="1">
    <source>
        <dbReference type="EMBL" id="HAE2099582.1"/>
    </source>
</evidence>
<accession>A0A727S078</accession>
<proteinExistence type="predicted"/>